<reference evidence="6 7" key="1">
    <citation type="submission" date="2018-05" db="EMBL/GenBank/DDBJ databases">
        <authorList>
            <person name="Goeker M."/>
            <person name="Huntemann M."/>
            <person name="Clum A."/>
            <person name="Pillay M."/>
            <person name="Palaniappan K."/>
            <person name="Varghese N."/>
            <person name="Mikhailova N."/>
            <person name="Stamatis D."/>
            <person name="Reddy T."/>
            <person name="Daum C."/>
            <person name="Shapiro N."/>
            <person name="Ivanova N."/>
            <person name="Kyrpides N."/>
            <person name="Woyke T."/>
        </authorList>
    </citation>
    <scope>NUCLEOTIDE SEQUENCE [LARGE SCALE GENOMIC DNA]</scope>
    <source>
        <strain evidence="6 7">DSM 26524</strain>
    </source>
</reference>
<dbReference type="RefSeq" id="WP_109626203.1">
    <property type="nucleotide sequence ID" value="NZ_JANKBI010000003.1"/>
</dbReference>
<keyword evidence="6" id="KW-0121">Carboxypeptidase</keyword>
<gene>
    <name evidence="6" type="ORF">C7383_105175</name>
</gene>
<evidence type="ECO:0000256" key="4">
    <source>
        <dbReference type="ARBA" id="ARBA00022801"/>
    </source>
</evidence>
<evidence type="ECO:0000256" key="5">
    <source>
        <dbReference type="ARBA" id="ARBA00022833"/>
    </source>
</evidence>
<evidence type="ECO:0000256" key="2">
    <source>
        <dbReference type="ARBA" id="ARBA00022670"/>
    </source>
</evidence>
<evidence type="ECO:0000256" key="1">
    <source>
        <dbReference type="ARBA" id="ARBA00006247"/>
    </source>
</evidence>
<dbReference type="PROSITE" id="PS00758">
    <property type="entry name" value="ARGE_DAPE_CPG2_1"/>
    <property type="match status" value="1"/>
</dbReference>
<comment type="similarity">
    <text evidence="1">Belongs to the peptidase M20A family.</text>
</comment>
<keyword evidence="7" id="KW-1185">Reference proteome</keyword>
<dbReference type="Gene3D" id="1.10.150.900">
    <property type="match status" value="1"/>
</dbReference>
<dbReference type="EMBL" id="QGGY01000005">
    <property type="protein sequence ID" value="PWJ76140.1"/>
    <property type="molecule type" value="Genomic_DNA"/>
</dbReference>
<dbReference type="AlphaFoldDB" id="A0AB73T4W8"/>
<organism evidence="6 7">
    <name type="scientific">Murimonas intestini</name>
    <dbReference type="NCBI Taxonomy" id="1337051"/>
    <lineage>
        <taxon>Bacteria</taxon>
        <taxon>Bacillati</taxon>
        <taxon>Bacillota</taxon>
        <taxon>Clostridia</taxon>
        <taxon>Lachnospirales</taxon>
        <taxon>Lachnospiraceae</taxon>
        <taxon>Murimonas</taxon>
    </lineage>
</organism>
<sequence length="477" mass="52937">MAIFILITILCILIILLAVVTIRAVLCKVSARSLKEKEKKGTPESEEYYSKRLARLISCETVSHKDSYDDTEFSKLRTVIQELFPVMSRRASLRIFGDDCYVYMIPGRDTARNVMVMSHHDVAPVSGGWKYPPFSGKVAEGCIWGRGTVDTKTPLFAEFSAIEELLNEGFEPACNIYLASSHNEEIAGDGIPLAVSYFRKEGIRFEWILDEGGAVIDAPMSGISCKCAMLAVHEKGRHTINLTAGKSSGHEGLMAKTDTPEVRMASFISRVHSHPPFIRRISPQLRAMFDGLAPYMSFPMRIIFANMWLFGGLLKRIIPAMNEQAGAMLGTSGTFKNINTVEDGSCRAELFLRCVNEDDLSAEIEILQKTAADYGIVMSDAKEGNEYYPPASLESTGYKYIKSCVEKYFDYAACAPFILPAGTDARHFGRLCDAVIRFAPIDINNQQFKSVHGIDENISTESVVQAVGFYKELIKGI</sequence>
<evidence type="ECO:0000313" key="7">
    <source>
        <dbReference type="Proteomes" id="UP000245412"/>
    </source>
</evidence>
<dbReference type="GO" id="GO:0004180">
    <property type="term" value="F:carboxypeptidase activity"/>
    <property type="evidence" value="ECO:0007669"/>
    <property type="project" value="UniProtKB-KW"/>
</dbReference>
<keyword evidence="2" id="KW-0645">Protease</keyword>
<keyword evidence="3" id="KW-0479">Metal-binding</keyword>
<keyword evidence="4" id="KW-0378">Hydrolase</keyword>
<accession>A0AB73T4W8</accession>
<dbReference type="Pfam" id="PF01546">
    <property type="entry name" value="Peptidase_M20"/>
    <property type="match status" value="1"/>
</dbReference>
<name>A0AB73T4W8_9FIRM</name>
<dbReference type="GO" id="GO:0006508">
    <property type="term" value="P:proteolysis"/>
    <property type="evidence" value="ECO:0007669"/>
    <property type="project" value="UniProtKB-KW"/>
</dbReference>
<protein>
    <submittedName>
        <fullName evidence="6">Carboxypeptidase PM20D1</fullName>
    </submittedName>
</protein>
<dbReference type="Proteomes" id="UP000245412">
    <property type="component" value="Unassembled WGS sequence"/>
</dbReference>
<proteinExistence type="inferred from homology"/>
<dbReference type="Gene3D" id="3.40.630.10">
    <property type="entry name" value="Zn peptidases"/>
    <property type="match status" value="1"/>
</dbReference>
<dbReference type="GO" id="GO:0046872">
    <property type="term" value="F:metal ion binding"/>
    <property type="evidence" value="ECO:0007669"/>
    <property type="project" value="UniProtKB-KW"/>
</dbReference>
<dbReference type="PANTHER" id="PTHR45962">
    <property type="entry name" value="N-FATTY-ACYL-AMINO ACID SYNTHASE/HYDROLASE PM20D1"/>
    <property type="match status" value="1"/>
</dbReference>
<dbReference type="InterPro" id="IPR047177">
    <property type="entry name" value="Pept_M20A"/>
</dbReference>
<evidence type="ECO:0000313" key="6">
    <source>
        <dbReference type="EMBL" id="PWJ76140.1"/>
    </source>
</evidence>
<dbReference type="SUPFAM" id="SSF53187">
    <property type="entry name" value="Zn-dependent exopeptidases"/>
    <property type="match status" value="1"/>
</dbReference>
<keyword evidence="5" id="KW-0862">Zinc</keyword>
<dbReference type="InterPro" id="IPR002933">
    <property type="entry name" value="Peptidase_M20"/>
</dbReference>
<evidence type="ECO:0000256" key="3">
    <source>
        <dbReference type="ARBA" id="ARBA00022723"/>
    </source>
</evidence>
<dbReference type="InterPro" id="IPR001261">
    <property type="entry name" value="ArgE/DapE_CS"/>
</dbReference>
<dbReference type="PANTHER" id="PTHR45962:SF1">
    <property type="entry name" value="N-FATTY-ACYL-AMINO ACID SYNTHASE_HYDROLASE PM20D1"/>
    <property type="match status" value="1"/>
</dbReference>
<comment type="caution">
    <text evidence="6">The sequence shown here is derived from an EMBL/GenBank/DDBJ whole genome shotgun (WGS) entry which is preliminary data.</text>
</comment>